<comment type="catalytic activity">
    <reaction evidence="7">
        <text>a peptidoglycan chain = a peptidoglycan chain with N-acetyl-1,6-anhydromuramyl-[peptide] at the reducing end + a peptidoglycan chain with N-acetylglucosamine at the non-reducing end.</text>
        <dbReference type="EC" id="4.2.2.29"/>
    </reaction>
</comment>
<comment type="function">
    <text evidence="7">Functions as a peptidoglycan terminase that cleaves nascent peptidoglycan strands endolytically to terminate their elongation.</text>
</comment>
<protein>
    <recommendedName>
        <fullName evidence="7">Endolytic murein transglycosylase</fullName>
        <ecNumber evidence="7">4.2.2.29</ecNumber>
    </recommendedName>
    <alternativeName>
        <fullName evidence="7">Peptidoglycan lytic transglycosylase</fullName>
    </alternativeName>
    <alternativeName>
        <fullName evidence="7">Peptidoglycan polymerization terminase</fullName>
    </alternativeName>
</protein>
<evidence type="ECO:0000256" key="4">
    <source>
        <dbReference type="ARBA" id="ARBA00023136"/>
    </source>
</evidence>
<gene>
    <name evidence="7" type="primary">mltG</name>
    <name evidence="8" type="ORF">LG35_03155</name>
</gene>
<keyword evidence="3 7" id="KW-1133">Transmembrane helix</keyword>
<dbReference type="Gene3D" id="3.30.160.60">
    <property type="entry name" value="Classic Zinc Finger"/>
    <property type="match status" value="1"/>
</dbReference>
<dbReference type="Gene3D" id="3.30.1490.480">
    <property type="entry name" value="Endolytic murein transglycosylase"/>
    <property type="match status" value="1"/>
</dbReference>
<dbReference type="CDD" id="cd08010">
    <property type="entry name" value="MltG_like"/>
    <property type="match status" value="1"/>
</dbReference>
<dbReference type="Pfam" id="PF02618">
    <property type="entry name" value="YceG"/>
    <property type="match status" value="1"/>
</dbReference>
<evidence type="ECO:0000256" key="6">
    <source>
        <dbReference type="ARBA" id="ARBA00023316"/>
    </source>
</evidence>
<comment type="caution">
    <text evidence="8">The sequence shown here is derived from an EMBL/GenBank/DDBJ whole genome shotgun (WGS) entry which is preliminary data.</text>
</comment>
<reference evidence="8 9" key="1">
    <citation type="submission" date="2014-09" db="EMBL/GenBank/DDBJ databases">
        <title>Alistipes sp. 627, sp. nov., a novel member of the family Rikenellaceae isolated from human faeces.</title>
        <authorList>
            <person name="Shkoporov A.N."/>
            <person name="Chaplin A.V."/>
            <person name="Motuzova O.V."/>
            <person name="Kafarskaia L.I."/>
            <person name="Khokhlova E.V."/>
            <person name="Efimov B.A."/>
        </authorList>
    </citation>
    <scope>NUCLEOTIDE SEQUENCE [LARGE SCALE GENOMIC DNA]</scope>
    <source>
        <strain evidence="8 9">627</strain>
    </source>
</reference>
<keyword evidence="9" id="KW-1185">Reference proteome</keyword>
<dbReference type="EMBL" id="JRGF01000003">
    <property type="protein sequence ID" value="KHE42601.1"/>
    <property type="molecule type" value="Genomic_DNA"/>
</dbReference>
<keyword evidence="5 7" id="KW-0456">Lyase</keyword>
<sequence length="346" mass="38765">MPHPSRHTAKRRLLTAAAVLLAVLLAAGAAGYGLFTGSITDRDSVVCIPENTSFEALCDTLSAEGRITRPGRFRIVARAMGADRKIRSGRYELHAGMSAHRIVSMLRSGSQTPLRVTFNNIRTMPQLASVLGRQLRADSAAFAAMLLDDSVAARYGFRPEEFIGMFIPDTYEVYWTVSPDAFAERMNREYRRFWSGTRQERLRRTGLTEKEVAILASIIDEETNRTDEMPVMAGVYINRLHRGIPLQADPTVRYAIGDFTLKRILNRHLKVDSPYNTYQHAGLPPGPIRMPSVAAIDAVLGYAEHDYLYFCARPDFSGYHAFARTLAEHNRNARAYAAALDRRGIR</sequence>
<evidence type="ECO:0000256" key="2">
    <source>
        <dbReference type="ARBA" id="ARBA00022692"/>
    </source>
</evidence>
<dbReference type="EC" id="4.2.2.29" evidence="7"/>
<keyword evidence="1 7" id="KW-1003">Cell membrane</keyword>
<dbReference type="NCBIfam" id="TIGR00247">
    <property type="entry name" value="endolytic transglycosylase MltG"/>
    <property type="match status" value="1"/>
</dbReference>
<organism evidence="8 9">
    <name type="scientific">Alistipes inops</name>
    <dbReference type="NCBI Taxonomy" id="1501391"/>
    <lineage>
        <taxon>Bacteria</taxon>
        <taxon>Pseudomonadati</taxon>
        <taxon>Bacteroidota</taxon>
        <taxon>Bacteroidia</taxon>
        <taxon>Bacteroidales</taxon>
        <taxon>Rikenellaceae</taxon>
        <taxon>Alistipes</taxon>
    </lineage>
</organism>
<accession>A0ABR4YLP8</accession>
<dbReference type="InterPro" id="IPR003770">
    <property type="entry name" value="MLTG-like"/>
</dbReference>
<comment type="similarity">
    <text evidence="7">Belongs to the transglycosylase MltG family.</text>
</comment>
<evidence type="ECO:0000256" key="1">
    <source>
        <dbReference type="ARBA" id="ARBA00022475"/>
    </source>
</evidence>
<dbReference type="HAMAP" id="MF_02065">
    <property type="entry name" value="MltG"/>
    <property type="match status" value="1"/>
</dbReference>
<proteinExistence type="inferred from homology"/>
<feature type="site" description="Important for catalytic activity" evidence="7">
    <location>
        <position position="222"/>
    </location>
</feature>
<evidence type="ECO:0000313" key="8">
    <source>
        <dbReference type="EMBL" id="KHE42601.1"/>
    </source>
</evidence>
<name>A0ABR4YLP8_9BACT</name>
<dbReference type="Proteomes" id="UP000030889">
    <property type="component" value="Unassembled WGS sequence"/>
</dbReference>
<keyword evidence="4 7" id="KW-0472">Membrane</keyword>
<evidence type="ECO:0000256" key="7">
    <source>
        <dbReference type="HAMAP-Rule" id="MF_02065"/>
    </source>
</evidence>
<dbReference type="PANTHER" id="PTHR30518">
    <property type="entry name" value="ENDOLYTIC MUREIN TRANSGLYCOSYLASE"/>
    <property type="match status" value="1"/>
</dbReference>
<dbReference type="GO" id="GO:0016829">
    <property type="term" value="F:lyase activity"/>
    <property type="evidence" value="ECO:0007669"/>
    <property type="project" value="UniProtKB-KW"/>
</dbReference>
<dbReference type="PANTHER" id="PTHR30518:SF2">
    <property type="entry name" value="ENDOLYTIC MUREIN TRANSGLYCOSYLASE"/>
    <property type="match status" value="1"/>
</dbReference>
<evidence type="ECO:0000256" key="5">
    <source>
        <dbReference type="ARBA" id="ARBA00023239"/>
    </source>
</evidence>
<evidence type="ECO:0000256" key="3">
    <source>
        <dbReference type="ARBA" id="ARBA00022989"/>
    </source>
</evidence>
<keyword evidence="6 7" id="KW-0961">Cell wall biogenesis/degradation</keyword>
<keyword evidence="2 7" id="KW-0812">Transmembrane</keyword>
<evidence type="ECO:0000313" key="9">
    <source>
        <dbReference type="Proteomes" id="UP000030889"/>
    </source>
</evidence>